<dbReference type="EMBL" id="JACEIK010004027">
    <property type="protein sequence ID" value="MCD9643905.1"/>
    <property type="molecule type" value="Genomic_DNA"/>
</dbReference>
<evidence type="ECO:0000313" key="2">
    <source>
        <dbReference type="Proteomes" id="UP000823775"/>
    </source>
</evidence>
<dbReference type="Proteomes" id="UP000823775">
    <property type="component" value="Unassembled WGS sequence"/>
</dbReference>
<protein>
    <submittedName>
        <fullName evidence="1">Uncharacterized protein</fullName>
    </submittedName>
</protein>
<accession>A0ABS8VD82</accession>
<name>A0ABS8VD82_DATST</name>
<sequence>MDSNPVLGFQDVDISNGSTVNAPILVDTSQIPPPVDTLLKIVTKVDQTTYRNWDGLFERIKFTAK</sequence>
<comment type="caution">
    <text evidence="1">The sequence shown here is derived from an EMBL/GenBank/DDBJ whole genome shotgun (WGS) entry which is preliminary data.</text>
</comment>
<organism evidence="1 2">
    <name type="scientific">Datura stramonium</name>
    <name type="common">Jimsonweed</name>
    <name type="synonym">Common thornapple</name>
    <dbReference type="NCBI Taxonomy" id="4076"/>
    <lineage>
        <taxon>Eukaryota</taxon>
        <taxon>Viridiplantae</taxon>
        <taxon>Streptophyta</taxon>
        <taxon>Embryophyta</taxon>
        <taxon>Tracheophyta</taxon>
        <taxon>Spermatophyta</taxon>
        <taxon>Magnoliopsida</taxon>
        <taxon>eudicotyledons</taxon>
        <taxon>Gunneridae</taxon>
        <taxon>Pentapetalae</taxon>
        <taxon>asterids</taxon>
        <taxon>lamiids</taxon>
        <taxon>Solanales</taxon>
        <taxon>Solanaceae</taxon>
        <taxon>Solanoideae</taxon>
        <taxon>Datureae</taxon>
        <taxon>Datura</taxon>
    </lineage>
</organism>
<reference evidence="1 2" key="1">
    <citation type="journal article" date="2021" name="BMC Genomics">
        <title>Datura genome reveals duplications of psychoactive alkaloid biosynthetic genes and high mutation rate following tissue culture.</title>
        <authorList>
            <person name="Rajewski A."/>
            <person name="Carter-House D."/>
            <person name="Stajich J."/>
            <person name="Litt A."/>
        </authorList>
    </citation>
    <scope>NUCLEOTIDE SEQUENCE [LARGE SCALE GENOMIC DNA]</scope>
    <source>
        <strain evidence="1">AR-01</strain>
    </source>
</reference>
<gene>
    <name evidence="1" type="ORF">HAX54_031789</name>
</gene>
<proteinExistence type="predicted"/>
<feature type="non-terminal residue" evidence="1">
    <location>
        <position position="65"/>
    </location>
</feature>
<evidence type="ECO:0000313" key="1">
    <source>
        <dbReference type="EMBL" id="MCD9643905.1"/>
    </source>
</evidence>
<keyword evidence="2" id="KW-1185">Reference proteome</keyword>